<dbReference type="RefSeq" id="WP_238313983.1">
    <property type="nucleotide sequence ID" value="NZ_BPQH01000020.1"/>
</dbReference>
<name>A0ABQ4R726_9HYPH</name>
<reference evidence="1" key="1">
    <citation type="journal article" date="2021" name="Front. Microbiol.">
        <title>Comprehensive Comparative Genomics and Phenotyping of Methylobacterium Species.</title>
        <authorList>
            <person name="Alessa O."/>
            <person name="Ogura Y."/>
            <person name="Fujitani Y."/>
            <person name="Takami H."/>
            <person name="Hayashi T."/>
            <person name="Sahin N."/>
            <person name="Tani A."/>
        </authorList>
    </citation>
    <scope>NUCLEOTIDE SEQUENCE</scope>
    <source>
        <strain evidence="1">KCTC 52305</strain>
    </source>
</reference>
<organism evidence="1 2">
    <name type="scientific">Methylobacterium crusticola</name>
    <dbReference type="NCBI Taxonomy" id="1697972"/>
    <lineage>
        <taxon>Bacteria</taxon>
        <taxon>Pseudomonadati</taxon>
        <taxon>Pseudomonadota</taxon>
        <taxon>Alphaproteobacteria</taxon>
        <taxon>Hyphomicrobiales</taxon>
        <taxon>Methylobacteriaceae</taxon>
        <taxon>Methylobacterium</taxon>
    </lineage>
</organism>
<sequence>MPETPPASAALGPYVDAAAPVLGLAIDPAWRDGVTTHLAAILAAAQRVTGFPLPDTLEAAPVFEAAPAGAAAP</sequence>
<dbReference type="InterPro" id="IPR025148">
    <property type="entry name" value="AtzG-like"/>
</dbReference>
<dbReference type="Pfam" id="PF13318">
    <property type="entry name" value="AtzG-like"/>
    <property type="match status" value="1"/>
</dbReference>
<evidence type="ECO:0000313" key="2">
    <source>
        <dbReference type="Proteomes" id="UP001055167"/>
    </source>
</evidence>
<keyword evidence="2" id="KW-1185">Reference proteome</keyword>
<reference evidence="1" key="2">
    <citation type="submission" date="2021-08" db="EMBL/GenBank/DDBJ databases">
        <authorList>
            <person name="Tani A."/>
            <person name="Ola A."/>
            <person name="Ogura Y."/>
            <person name="Katsura K."/>
            <person name="Hayashi T."/>
        </authorList>
    </citation>
    <scope>NUCLEOTIDE SEQUENCE</scope>
    <source>
        <strain evidence="1">KCTC 52305</strain>
    </source>
</reference>
<proteinExistence type="predicted"/>
<dbReference type="EMBL" id="BPQH01000020">
    <property type="protein sequence ID" value="GJD52552.1"/>
    <property type="molecule type" value="Genomic_DNA"/>
</dbReference>
<evidence type="ECO:0000313" key="1">
    <source>
        <dbReference type="EMBL" id="GJD52552.1"/>
    </source>
</evidence>
<protein>
    <recommendedName>
        <fullName evidence="3">DUF4089 domain-containing protein</fullName>
    </recommendedName>
</protein>
<comment type="caution">
    <text evidence="1">The sequence shown here is derived from an EMBL/GenBank/DDBJ whole genome shotgun (WGS) entry which is preliminary data.</text>
</comment>
<gene>
    <name evidence="1" type="ORF">OPKNFCMD_5318</name>
</gene>
<evidence type="ECO:0008006" key="3">
    <source>
        <dbReference type="Google" id="ProtNLM"/>
    </source>
</evidence>
<accession>A0ABQ4R726</accession>
<dbReference type="Proteomes" id="UP001055167">
    <property type="component" value="Unassembled WGS sequence"/>
</dbReference>